<feature type="compositionally biased region" description="Basic and acidic residues" evidence="1">
    <location>
        <begin position="471"/>
        <end position="482"/>
    </location>
</feature>
<feature type="region of interest" description="Disordered" evidence="1">
    <location>
        <begin position="529"/>
        <end position="556"/>
    </location>
</feature>
<feature type="region of interest" description="Disordered" evidence="1">
    <location>
        <begin position="170"/>
        <end position="262"/>
    </location>
</feature>
<sequence length="1138" mass="122491">MRGEHVGQQEYVLDVRATRGDEVGEFAGRRERQVAHRVVGRPRERAEEVQEPPVVPGERLVAVQARVGLEVHPRAAPGDPGVHVHRQVVDRAGGEQVVVAGDVAVRVLRVEHHQVHHGPERAAGLPVIADGVQVAQHVLVAVPLVPQRPGQLHLYAPHQLGDGHVRFHAHPQRHDVRDRARRAAQRRGGAGRDRQAQRDVRGAGHAGQVGGEGGDDDRDVGGVGVAGQLGDGVGHLGAERRTDVSARHRGGGGAGGERDGRRQVHQALPPMLAVSGLPGAADVGELVFGDLLEAHRRERRRRLPARPRRVQLRAAAEHHHPAVPVEGEVVDVGEEVEVLVGELDQRGGNEPVAQRVERTGVGLVHPPSRLGLGVVVAAQVQVAGVVVDVGNHPLPRLAVDHLEEQRAGFDLAGGPVAGRADQVRVERAVQVQVLGDGERDVRGELLSKPQSTLTRGHGKRRHRTPSFSLETDGRAVEPLDRPRRGRLPASITVEYIDPNDPERYSPLEPTIRPVSRIWSPRRNRRGFDRVNDVTDESLSPEPRRRKVRRRKTDEQIAAERHKRRTIAIGCTAGAVVVVGLGTWLAYEGLQAKSSLEQAREYATSSKNALLAGDTETALRTAGDADKYAKQAQDSTHSLPWSIAAAIPWLGSPFASSQQMSDVVTGLTSDVLVPAVDAGSAVSPDQLILDGARINLAALRDAAPVLETTAAAAAELDARAQNIDGTYLGLIDDARVQLQDQTAELSGLLHNTSLAAEIAPAMLGADGPRSYFIGFQTNAEARGTGGLLGGFGIVRAADGAVRVDDLASNRELRTNYQPIDLGPDFARTYGHSRPTVDFRNSNVSSHFPYAAQIWQSIWQQESGERVDGAVATDPVALSYVLEVVGPVTLPGGEKITADNVVELTESTAYSRFGDDQAARKRYLETVASAVVQKMTGSISRPQALLEALGRAASEGRLALWSDDPQEQETLERTKLGHVVPDDPAPYAGVVVNNLGGNKLDYYLRREIEYTAGSCDGDTRESTVTVRLTNDLPEGNHTTYVAGMFDNPVGAPFGTNLVDLSLVATQRARLERVTVDGVPAMQFTGAEMKHPVYSVQLPIEQGHTAEIIFELTEPSSHGTARLTFQPLVDSPEAIVEVPTC</sequence>
<evidence type="ECO:0000256" key="1">
    <source>
        <dbReference type="SAM" id="MobiDB-lite"/>
    </source>
</evidence>
<reference evidence="2 3" key="1">
    <citation type="journal article" date="2018" name="Biodegradation">
        <title>1,4-Dioxane degradation characteristics of Rhodococcus aetherivorans JCM 14343.</title>
        <authorList>
            <person name="Inoue D."/>
            <person name="Tsunoda T."/>
            <person name="Yamamoto N."/>
            <person name="Ike M."/>
            <person name="Sei K."/>
        </authorList>
    </citation>
    <scope>NUCLEOTIDE SEQUENCE [LARGE SCALE GENOMIC DNA]</scope>
    <source>
        <strain evidence="2 3">JCM 14343</strain>
    </source>
</reference>
<name>A0ABQ0YIG5_9NOCA</name>
<protein>
    <submittedName>
        <fullName evidence="2">Methyl-accepting chemotaxis protein</fullName>
    </submittedName>
</protein>
<dbReference type="InterPro" id="IPR025101">
    <property type="entry name" value="DUF4012"/>
</dbReference>
<feature type="compositionally biased region" description="Gly residues" evidence="1">
    <location>
        <begin position="221"/>
        <end position="235"/>
    </location>
</feature>
<evidence type="ECO:0000313" key="3">
    <source>
        <dbReference type="Proteomes" id="UP000325466"/>
    </source>
</evidence>
<evidence type="ECO:0000313" key="2">
    <source>
        <dbReference type="EMBL" id="GES36271.1"/>
    </source>
</evidence>
<dbReference type="Proteomes" id="UP000325466">
    <property type="component" value="Unassembled WGS sequence"/>
</dbReference>
<gene>
    <name evidence="2" type="ORF">RAJCM14343_1522</name>
</gene>
<keyword evidence="3" id="KW-1185">Reference proteome</keyword>
<organism evidence="2 3">
    <name type="scientific">Rhodococcus aetherivorans</name>
    <dbReference type="NCBI Taxonomy" id="191292"/>
    <lineage>
        <taxon>Bacteria</taxon>
        <taxon>Bacillati</taxon>
        <taxon>Actinomycetota</taxon>
        <taxon>Actinomycetes</taxon>
        <taxon>Mycobacteriales</taxon>
        <taxon>Nocardiaceae</taxon>
        <taxon>Rhodococcus</taxon>
    </lineage>
</organism>
<accession>A0ABQ0YIG5</accession>
<feature type="region of interest" description="Disordered" evidence="1">
    <location>
        <begin position="447"/>
        <end position="482"/>
    </location>
</feature>
<proteinExistence type="predicted"/>
<dbReference type="EMBL" id="BLAH01000055">
    <property type="protein sequence ID" value="GES36271.1"/>
    <property type="molecule type" value="Genomic_DNA"/>
</dbReference>
<comment type="caution">
    <text evidence="2">The sequence shown here is derived from an EMBL/GenBank/DDBJ whole genome shotgun (WGS) entry which is preliminary data.</text>
</comment>
<feature type="compositionally biased region" description="Basic and acidic residues" evidence="1">
    <location>
        <begin position="237"/>
        <end position="246"/>
    </location>
</feature>
<feature type="compositionally biased region" description="Basic and acidic residues" evidence="1">
    <location>
        <begin position="190"/>
        <end position="202"/>
    </location>
</feature>
<dbReference type="Pfam" id="PF13196">
    <property type="entry name" value="DUF4012"/>
    <property type="match status" value="1"/>
</dbReference>